<dbReference type="SUPFAM" id="SSF159501">
    <property type="entry name" value="EreA/ChaN-like"/>
    <property type="match status" value="1"/>
</dbReference>
<organism evidence="3 4">
    <name type="scientific">Paralabilibaculum antarcticum</name>
    <dbReference type="NCBI Taxonomy" id="2912572"/>
    <lineage>
        <taxon>Bacteria</taxon>
        <taxon>Pseudomonadati</taxon>
        <taxon>Bacteroidota</taxon>
        <taxon>Bacteroidia</taxon>
        <taxon>Marinilabiliales</taxon>
        <taxon>Marinifilaceae</taxon>
        <taxon>Paralabilibaculum</taxon>
    </lineage>
</organism>
<feature type="signal peptide" evidence="1">
    <location>
        <begin position="1"/>
        <end position="22"/>
    </location>
</feature>
<evidence type="ECO:0000256" key="1">
    <source>
        <dbReference type="SAM" id="SignalP"/>
    </source>
</evidence>
<sequence>MKRILTIVFSLLILCSTNGAFAKKKKSKAEEKAFQNDLPAYMIYDKEGKKVTYSAMIKELKKHEILLFGELHDDPIAHWLEKLVTKEIVAAKKDSVILGGEMWETDQQLLLNELLNRTIDKKTYMQYDVNWPNFRDYKPLIGIAMKNNLPFICTNIPRRYANIIYKQGEQYLDSLSDAAKSYLPPMPVYYDLEQPAYANMLSLFASDDDKGHKSHNPMAKFKGPNLVKAQAIKDATMAHNILKHWKKGKYFIHYNGVYHSQNYQSIYFYLKHYKPEVDIVTISVARQANALELEGRNKTGDFNIIVNGSMHKTYD</sequence>
<evidence type="ECO:0000313" key="3">
    <source>
        <dbReference type="EMBL" id="MDE5416947.1"/>
    </source>
</evidence>
<keyword evidence="1" id="KW-0732">Signal</keyword>
<gene>
    <name evidence="3" type="ORF">L3049_02925</name>
</gene>
<reference evidence="3 4" key="1">
    <citation type="submission" date="2022-01" db="EMBL/GenBank/DDBJ databases">
        <title>Labilibaculum sp. nov, a marine bacterium isolated from Antarctica.</title>
        <authorList>
            <person name="Dai W."/>
        </authorList>
    </citation>
    <scope>NUCLEOTIDE SEQUENCE [LARGE SCALE GENOMIC DNA]</scope>
    <source>
        <strain evidence="3 4">DW002</strain>
    </source>
</reference>
<dbReference type="RefSeq" id="WP_275108285.1">
    <property type="nucleotide sequence ID" value="NZ_JAKJSC010000001.1"/>
</dbReference>
<dbReference type="EMBL" id="JAKJSC010000001">
    <property type="protein sequence ID" value="MDE5416947.1"/>
    <property type="molecule type" value="Genomic_DNA"/>
</dbReference>
<accession>A0ABT5VNC5</accession>
<keyword evidence="3" id="KW-0449">Lipoprotein</keyword>
<dbReference type="Pfam" id="PF04187">
    <property type="entry name" value="Cofac_haem_bdg"/>
    <property type="match status" value="1"/>
</dbReference>
<name>A0ABT5VNC5_9BACT</name>
<feature type="domain" description="Haem-binding uptake Tiki superfamily ChaN" evidence="2">
    <location>
        <begin position="56"/>
        <end position="268"/>
    </location>
</feature>
<keyword evidence="4" id="KW-1185">Reference proteome</keyword>
<evidence type="ECO:0000259" key="2">
    <source>
        <dbReference type="Pfam" id="PF04187"/>
    </source>
</evidence>
<dbReference type="Proteomes" id="UP001528920">
    <property type="component" value="Unassembled WGS sequence"/>
</dbReference>
<comment type="caution">
    <text evidence="3">The sequence shown here is derived from an EMBL/GenBank/DDBJ whole genome shotgun (WGS) entry which is preliminary data.</text>
</comment>
<evidence type="ECO:0000313" key="4">
    <source>
        <dbReference type="Proteomes" id="UP001528920"/>
    </source>
</evidence>
<protein>
    <submittedName>
        <fullName evidence="3">ChaN family lipoprotein</fullName>
    </submittedName>
</protein>
<dbReference type="CDD" id="cd14727">
    <property type="entry name" value="ChanN-like"/>
    <property type="match status" value="1"/>
</dbReference>
<proteinExistence type="predicted"/>
<feature type="chain" id="PRO_5047177065" evidence="1">
    <location>
        <begin position="23"/>
        <end position="315"/>
    </location>
</feature>
<dbReference type="InterPro" id="IPR007314">
    <property type="entry name" value="Cofac_haem-bd_dom"/>
</dbReference>
<dbReference type="Gene3D" id="3.40.50.11550">
    <property type="match status" value="1"/>
</dbReference>